<dbReference type="AlphaFoldDB" id="A0AAU7F7W7"/>
<reference evidence="1" key="1">
    <citation type="submission" date="2024-05" db="EMBL/GenBank/DDBJ databases">
        <authorList>
            <person name="Yang L."/>
            <person name="Pan L."/>
        </authorList>
    </citation>
    <scope>NUCLEOTIDE SEQUENCE</scope>
    <source>
        <strain evidence="1">FCG-7</strain>
    </source>
</reference>
<dbReference type="EMBL" id="CP157355">
    <property type="protein sequence ID" value="XBL99991.1"/>
    <property type="molecule type" value="Genomic_DNA"/>
</dbReference>
<organism evidence="1">
    <name type="scientific">Chitinibacter mangrovi</name>
    <dbReference type="NCBI Taxonomy" id="3153927"/>
    <lineage>
        <taxon>Bacteria</taxon>
        <taxon>Pseudomonadati</taxon>
        <taxon>Pseudomonadota</taxon>
        <taxon>Betaproteobacteria</taxon>
        <taxon>Neisseriales</taxon>
        <taxon>Chitinibacteraceae</taxon>
        <taxon>Chitinibacter</taxon>
    </lineage>
</organism>
<name>A0AAU7F7W7_9NEIS</name>
<evidence type="ECO:0000313" key="1">
    <source>
        <dbReference type="EMBL" id="XBL99991.1"/>
    </source>
</evidence>
<evidence type="ECO:0008006" key="2">
    <source>
        <dbReference type="Google" id="ProtNLM"/>
    </source>
</evidence>
<gene>
    <name evidence="1" type="ORF">ABHF33_13075</name>
</gene>
<dbReference type="RefSeq" id="WP_348944362.1">
    <property type="nucleotide sequence ID" value="NZ_CP157355.1"/>
</dbReference>
<accession>A0AAU7F7W7</accession>
<proteinExistence type="predicted"/>
<dbReference type="KEGG" id="cmav:ABHF33_13075"/>
<sequence>MVSKKKHLLAGFVLLILLGLGLWAANWQGAKPHLIHQVACPNLQQACQFVIGNETYVIRANQAISTTKPFQVLLSAKAGRVRGRWEMLGMAMGPNEYRFQSADGLNWQANMALPLCTEARHDWLLVLEIDQSTVQIKTSSKIN</sequence>
<protein>
    <recommendedName>
        <fullName evidence="2">Secreted protein</fullName>
    </recommendedName>
</protein>